<dbReference type="GO" id="GO:0030313">
    <property type="term" value="C:cell envelope"/>
    <property type="evidence" value="ECO:0007669"/>
    <property type="project" value="UniProtKB-SubCell"/>
</dbReference>
<sequence length="508" mass="58177">MKKQWMRCLAAVSLITVMGTGNGWKTGGGGEAFTEKQLKGLSIVTGKQENDSDFPYDNLTYADKTQPKYQMINGGEKAEEPGAPKRAGYTFGGWYYIDENGKETEWDFNKPVNGNMRLTAKWDPVPKEPSSEEKKPAEKKKIKTERKKKIPQKWKYREVKKERKIRVVRTGGAEYVVLCPEISREEFHSRVSALRRETEHNEELNISIGAVWDAGRRGVKEQVSYAEDLMYIEKQSYYKKTLNAEYNRRSAVAKKLLRDIEQGRFVVHLQPKVEIETGRIIGAEALVRKIQKDGSLIMPDAFIPIYELENVICHVDLYVLEEVCRILRQWEQTGSDSLTISVNLSRVTLMEKDIANRILNVCRKYDVDPSQICIEITESSSKIRLEELSRKAEEFIGAGFKISLDDYGTKYSNLAILSAIDFNEIKLDKSLIDGLEKNEKSQVLVRYVIQMCRTLNQMIPIAEGIETEGQINILKNLGCDFGQGYYFSKPISVKDFFNRYMEAEVKAN</sequence>
<dbReference type="SUPFAM" id="SSF141868">
    <property type="entry name" value="EAL domain-like"/>
    <property type="match status" value="1"/>
</dbReference>
<dbReference type="PANTHER" id="PTHR33121">
    <property type="entry name" value="CYCLIC DI-GMP PHOSPHODIESTERASE PDEF"/>
    <property type="match status" value="1"/>
</dbReference>
<dbReference type="Pfam" id="PF09479">
    <property type="entry name" value="Flg_new"/>
    <property type="match status" value="1"/>
</dbReference>
<dbReference type="Pfam" id="PF00563">
    <property type="entry name" value="EAL"/>
    <property type="match status" value="1"/>
</dbReference>
<dbReference type="Gene3D" id="2.60.40.4270">
    <property type="entry name" value="Listeria-Bacteroides repeat domain"/>
    <property type="match status" value="1"/>
</dbReference>
<dbReference type="PANTHER" id="PTHR33121:SF70">
    <property type="entry name" value="SIGNALING PROTEIN YKOW"/>
    <property type="match status" value="1"/>
</dbReference>
<name>A0A6N2VTR9_9FIRM</name>
<dbReference type="SUPFAM" id="SSF55073">
    <property type="entry name" value="Nucleotide cyclase"/>
    <property type="match status" value="1"/>
</dbReference>
<reference evidence="4" key="1">
    <citation type="submission" date="2019-11" db="EMBL/GenBank/DDBJ databases">
        <authorList>
            <person name="Feng L."/>
        </authorList>
    </citation>
    <scope>NUCLEOTIDE SEQUENCE</scope>
    <source>
        <strain evidence="4">AcaccaeLFYP115</strain>
    </source>
</reference>
<dbReference type="CDD" id="cd01948">
    <property type="entry name" value="EAL"/>
    <property type="match status" value="1"/>
</dbReference>
<dbReference type="SMART" id="SM00052">
    <property type="entry name" value="EAL"/>
    <property type="match status" value="1"/>
</dbReference>
<dbReference type="InterPro" id="IPR001633">
    <property type="entry name" value="EAL_dom"/>
</dbReference>
<dbReference type="InterPro" id="IPR029787">
    <property type="entry name" value="Nucleotide_cyclase"/>
</dbReference>
<feature type="domain" description="EAL" evidence="3">
    <location>
        <begin position="249"/>
        <end position="504"/>
    </location>
</feature>
<dbReference type="GO" id="GO:0071111">
    <property type="term" value="F:cyclic-guanylate-specific phosphodiesterase activity"/>
    <property type="evidence" value="ECO:0007669"/>
    <property type="project" value="InterPro"/>
</dbReference>
<evidence type="ECO:0000259" key="3">
    <source>
        <dbReference type="PROSITE" id="PS50883"/>
    </source>
</evidence>
<proteinExistence type="predicted"/>
<dbReference type="NCBIfam" id="TIGR02543">
    <property type="entry name" value="List_Bact_rpt"/>
    <property type="match status" value="1"/>
</dbReference>
<organism evidence="4">
    <name type="scientific">Anaerostipes caccae</name>
    <dbReference type="NCBI Taxonomy" id="105841"/>
    <lineage>
        <taxon>Bacteria</taxon>
        <taxon>Bacillati</taxon>
        <taxon>Bacillota</taxon>
        <taxon>Clostridia</taxon>
        <taxon>Lachnospirales</taxon>
        <taxon>Lachnospiraceae</taxon>
        <taxon>Anaerostipes</taxon>
    </lineage>
</organism>
<accession>A0A6N2VTR9</accession>
<evidence type="ECO:0000256" key="1">
    <source>
        <dbReference type="ARBA" id="ARBA00004196"/>
    </source>
</evidence>
<protein>
    <submittedName>
        <fullName evidence="4">Phytochrome-like protein cph2</fullName>
    </submittedName>
</protein>
<feature type="compositionally biased region" description="Basic and acidic residues" evidence="2">
    <location>
        <begin position="124"/>
        <end position="136"/>
    </location>
</feature>
<dbReference type="PROSITE" id="PS50883">
    <property type="entry name" value="EAL"/>
    <property type="match status" value="1"/>
</dbReference>
<comment type="subcellular location">
    <subcellularLocation>
        <location evidence="1">Cell envelope</location>
    </subcellularLocation>
</comment>
<dbReference type="InterPro" id="IPR035919">
    <property type="entry name" value="EAL_sf"/>
</dbReference>
<dbReference type="InterPro" id="IPR050706">
    <property type="entry name" value="Cyclic-di-GMP_PDE-like"/>
</dbReference>
<dbReference type="InterPro" id="IPR042229">
    <property type="entry name" value="Listeria/Bacterioides_rpt_sf"/>
</dbReference>
<dbReference type="InterPro" id="IPR013378">
    <property type="entry name" value="InlB-like_B-rpt"/>
</dbReference>
<gene>
    <name evidence="4" type="primary">cph2_5</name>
    <name evidence="4" type="ORF">ACLFYP115_02676</name>
</gene>
<dbReference type="Gene3D" id="3.20.20.450">
    <property type="entry name" value="EAL domain"/>
    <property type="match status" value="1"/>
</dbReference>
<dbReference type="AlphaFoldDB" id="A0A6N2VTR9"/>
<dbReference type="RefSeq" id="WP_227032291.1">
    <property type="nucleotide sequence ID" value="NZ_CACRSQ010000007.1"/>
</dbReference>
<feature type="region of interest" description="Disordered" evidence="2">
    <location>
        <begin position="120"/>
        <end position="144"/>
    </location>
</feature>
<evidence type="ECO:0000313" key="4">
    <source>
        <dbReference type="EMBL" id="VYT31981.1"/>
    </source>
</evidence>
<evidence type="ECO:0000256" key="2">
    <source>
        <dbReference type="SAM" id="MobiDB-lite"/>
    </source>
</evidence>
<dbReference type="EMBL" id="CACRSQ010000007">
    <property type="protein sequence ID" value="VYT31981.1"/>
    <property type="molecule type" value="Genomic_DNA"/>
</dbReference>